<dbReference type="EMBL" id="JBGBPQ010000004">
    <property type="protein sequence ID" value="KAL1525821.1"/>
    <property type="molecule type" value="Genomic_DNA"/>
</dbReference>
<protein>
    <submittedName>
        <fullName evidence="3">Uncharacterized protein</fullName>
    </submittedName>
</protein>
<comment type="caution">
    <text evidence="3">The sequence shown here is derived from an EMBL/GenBank/DDBJ whole genome shotgun (WGS) entry which is preliminary data.</text>
</comment>
<reference evidence="3 4" key="1">
    <citation type="journal article" date="2024" name="Science">
        <title>Giant polyketide synthase enzymes in the biosynthesis of giant marine polyether toxins.</title>
        <authorList>
            <person name="Fallon T.R."/>
            <person name="Shende V.V."/>
            <person name="Wierzbicki I.H."/>
            <person name="Pendleton A.L."/>
            <person name="Watervoot N.F."/>
            <person name="Auber R.P."/>
            <person name="Gonzalez D.J."/>
            <person name="Wisecaver J.H."/>
            <person name="Moore B.S."/>
        </authorList>
    </citation>
    <scope>NUCLEOTIDE SEQUENCE [LARGE SCALE GENOMIC DNA]</scope>
    <source>
        <strain evidence="3 4">12B1</strain>
    </source>
</reference>
<dbReference type="InterPro" id="IPR009249">
    <property type="entry name" value="Ferredoxin-dep_bilin_Rdtase"/>
</dbReference>
<evidence type="ECO:0000256" key="1">
    <source>
        <dbReference type="ARBA" id="ARBA00006908"/>
    </source>
</evidence>
<organism evidence="3 4">
    <name type="scientific">Prymnesium parvum</name>
    <name type="common">Toxic golden alga</name>
    <dbReference type="NCBI Taxonomy" id="97485"/>
    <lineage>
        <taxon>Eukaryota</taxon>
        <taxon>Haptista</taxon>
        <taxon>Haptophyta</taxon>
        <taxon>Prymnesiophyceae</taxon>
        <taxon>Prymnesiales</taxon>
        <taxon>Prymnesiaceae</taxon>
        <taxon>Prymnesium</taxon>
    </lineage>
</organism>
<dbReference type="GO" id="GO:0016636">
    <property type="term" value="F:oxidoreductase activity, acting on the CH-CH group of donors, iron-sulfur protein as acceptor"/>
    <property type="evidence" value="ECO:0007669"/>
    <property type="project" value="InterPro"/>
</dbReference>
<dbReference type="PANTHER" id="PTHR34557">
    <property type="entry name" value="PHYTOCHROMOBILIN:FERREDOXIN OXIDOREDUCTASE, CHLOROPLASTIC"/>
    <property type="match status" value="1"/>
</dbReference>
<evidence type="ECO:0000256" key="2">
    <source>
        <dbReference type="ARBA" id="ARBA00023002"/>
    </source>
</evidence>
<keyword evidence="2" id="KW-0560">Oxidoreductase</keyword>
<dbReference type="PANTHER" id="PTHR34557:SF1">
    <property type="entry name" value="PHYTOCHROMOBILIN:FERREDOXIN OXIDOREDUCTASE, CHLOROPLASTIC"/>
    <property type="match status" value="1"/>
</dbReference>
<sequence length="293" mass="32437">MLLLSPSPLLSPPSAALHVPLRASPRRLRLSASPPLDDEHAFYSPFIESTMALLREHHVELQPYALDDSLRRRDSRAVRLAAEAYASPKLRQLRLVHLYGSPKLQVLNLCLFPRLEYGLPSFAADLVSLPGGHLVALDWSPNGEDYTRGERGGGAAAALRRAFATHRAALPGGGEVPAAAARYFSECFLFTRLPRVSPPSADAEAVRAAILPAFEDYLRLYLQVLEDASPLSNEAELAEVRKAHLEYQNYRAEKDPARGMLTSLFGVEFTERLIHEVLFDLPVWLASPARQAR</sequence>
<proteinExistence type="inferred from homology"/>
<dbReference type="GO" id="GO:0050897">
    <property type="term" value="F:cobalt ion binding"/>
    <property type="evidence" value="ECO:0007669"/>
    <property type="project" value="InterPro"/>
</dbReference>
<dbReference type="AlphaFoldDB" id="A0AB34JY26"/>
<dbReference type="Pfam" id="PF05996">
    <property type="entry name" value="Fe_bilin_red"/>
    <property type="match status" value="1"/>
</dbReference>
<name>A0AB34JY26_PRYPA</name>
<gene>
    <name evidence="3" type="ORF">AB1Y20_020659</name>
</gene>
<accession>A0AB34JY26</accession>
<dbReference type="Proteomes" id="UP001515480">
    <property type="component" value="Unassembled WGS sequence"/>
</dbReference>
<keyword evidence="4" id="KW-1185">Reference proteome</keyword>
<comment type="similarity">
    <text evidence="1">Belongs to the HY2 family.</text>
</comment>
<evidence type="ECO:0000313" key="3">
    <source>
        <dbReference type="EMBL" id="KAL1525821.1"/>
    </source>
</evidence>
<dbReference type="GO" id="GO:0010024">
    <property type="term" value="P:phytochromobilin biosynthetic process"/>
    <property type="evidence" value="ECO:0007669"/>
    <property type="project" value="InterPro"/>
</dbReference>
<dbReference type="Gene3D" id="3.40.1500.20">
    <property type="match status" value="1"/>
</dbReference>
<evidence type="ECO:0000313" key="4">
    <source>
        <dbReference type="Proteomes" id="UP001515480"/>
    </source>
</evidence>